<feature type="binding site" evidence="10">
    <location>
        <begin position="273"/>
        <end position="274"/>
    </location>
    <ligand>
        <name>L-histidine</name>
        <dbReference type="ChEBI" id="CHEBI:57595"/>
    </ligand>
</feature>
<evidence type="ECO:0000256" key="7">
    <source>
        <dbReference type="ARBA" id="ARBA00023102"/>
    </source>
</evidence>
<keyword evidence="7 9" id="KW-0368">Histidine biosynthesis</keyword>
<dbReference type="SUPFAM" id="SSF55681">
    <property type="entry name" value="Class II aaRS and biotin synthetases"/>
    <property type="match status" value="1"/>
</dbReference>
<dbReference type="HAMAP" id="MF_00125">
    <property type="entry name" value="HisZ"/>
    <property type="match status" value="1"/>
</dbReference>
<keyword evidence="5 9" id="KW-0963">Cytoplasm</keyword>
<evidence type="ECO:0000259" key="11">
    <source>
        <dbReference type="Pfam" id="PF13393"/>
    </source>
</evidence>
<evidence type="ECO:0000256" key="3">
    <source>
        <dbReference type="ARBA" id="ARBA00005539"/>
    </source>
</evidence>
<dbReference type="Gene3D" id="3.30.930.10">
    <property type="entry name" value="Bira Bifunctional Protein, Domain 2"/>
    <property type="match status" value="1"/>
</dbReference>
<evidence type="ECO:0000256" key="5">
    <source>
        <dbReference type="ARBA" id="ARBA00022490"/>
    </source>
</evidence>
<dbReference type="EMBL" id="AZEQ01000011">
    <property type="protein sequence ID" value="KRL25446.1"/>
    <property type="molecule type" value="Genomic_DNA"/>
</dbReference>
<evidence type="ECO:0000256" key="4">
    <source>
        <dbReference type="ARBA" id="ARBA00020397"/>
    </source>
</evidence>
<dbReference type="PATRIC" id="fig|1423771.3.peg.303"/>
<dbReference type="Pfam" id="PF13393">
    <property type="entry name" value="tRNA-synt_His"/>
    <property type="match status" value="1"/>
</dbReference>
<gene>
    <name evidence="9" type="primary">hisZ</name>
    <name evidence="12" type="ORF">FC47_GL000294</name>
</gene>
<dbReference type="GO" id="GO:0140096">
    <property type="term" value="F:catalytic activity, acting on a protein"/>
    <property type="evidence" value="ECO:0007669"/>
    <property type="project" value="UniProtKB-ARBA"/>
</dbReference>
<protein>
    <recommendedName>
        <fullName evidence="4 9">ATP phosphoribosyltransferase regulatory subunit</fullName>
    </recommendedName>
</protein>
<evidence type="ECO:0000313" key="13">
    <source>
        <dbReference type="Proteomes" id="UP000050901"/>
    </source>
</evidence>
<dbReference type="PANTHER" id="PTHR43707">
    <property type="entry name" value="HISTIDYL-TRNA SYNTHETASE"/>
    <property type="match status" value="1"/>
</dbReference>
<organism evidence="12 13">
    <name type="scientific">Limosilactobacillus mucosae DSM 13345</name>
    <dbReference type="NCBI Taxonomy" id="1423771"/>
    <lineage>
        <taxon>Bacteria</taxon>
        <taxon>Bacillati</taxon>
        <taxon>Bacillota</taxon>
        <taxon>Bacilli</taxon>
        <taxon>Lactobacillales</taxon>
        <taxon>Lactobacillaceae</taxon>
        <taxon>Limosilactobacillus</taxon>
    </lineage>
</organism>
<dbReference type="Proteomes" id="UP000050901">
    <property type="component" value="Unassembled WGS sequence"/>
</dbReference>
<feature type="binding site" evidence="10">
    <location>
        <position position="129"/>
    </location>
    <ligand>
        <name>L-histidine</name>
        <dbReference type="ChEBI" id="CHEBI:57595"/>
    </ligand>
</feature>
<comment type="miscellaneous">
    <text evidence="9">This function is generally fulfilled by the C-terminal part of HisG, which is missing in some bacteria such as this one.</text>
</comment>
<sequence length="391" mass="43396">MRGGIIMMSSIALPAGLRDQFGTEAESKDQISAWLMKNLRSRGYRRIITPIVERRDLFAEFNMQSEQYRVIDPAGDELVLRPDLTLPVARFLATTNVKLPQKIYYLGERFQAAPELSGGKNEQTQAGIELIGYGSLKAEMEGVILMHQLNRHLLDNQLTIELGHARLVDTILDALELDEELQQQLAQALYHKNFPAYEKLLRQVDAPQTMPFLRKWPWLFGTLAEVNDMLAEVKVPELARPLLGQLKTVAEFAGELADQQVIVDLSSAVPQKYYTGIVMKGYVEKTTGAYLISGGRYNRLLANFQSQLEPAVGLGINIDALAEATALKPVKKQPVFVYAPFELLGQAAALVEKHGNYSLALADSLQEAQQQAQTAGAKLVALDAKKGMKEC</sequence>
<accession>A0A0R1NZG9</accession>
<comment type="similarity">
    <text evidence="3 9">Belongs to the class-II aminoacyl-tRNA synthetase family. HisZ subfamily.</text>
</comment>
<dbReference type="GO" id="GO:0016740">
    <property type="term" value="F:transferase activity"/>
    <property type="evidence" value="ECO:0007669"/>
    <property type="project" value="UniProtKB-ARBA"/>
</dbReference>
<keyword evidence="6 9" id="KW-0028">Amino-acid biosynthesis</keyword>
<dbReference type="PIRSF" id="PIRSF001549">
    <property type="entry name" value="His-tRNA_synth"/>
    <property type="match status" value="1"/>
</dbReference>
<feature type="domain" description="Class II Histidinyl-tRNA synthetase (HisRS)-like catalytic core" evidence="11">
    <location>
        <begin position="16"/>
        <end position="321"/>
    </location>
</feature>
<name>A0A0R1NZG9_LIMMU</name>
<comment type="pathway">
    <text evidence="2 9">Amino-acid biosynthesis; L-histidine biosynthesis; L-histidine from 5-phospho-alpha-D-ribose 1-diphosphate: step 1/9.</text>
</comment>
<evidence type="ECO:0000256" key="2">
    <source>
        <dbReference type="ARBA" id="ARBA00004667"/>
    </source>
</evidence>
<evidence type="ECO:0000313" key="12">
    <source>
        <dbReference type="EMBL" id="KRL25446.1"/>
    </source>
</evidence>
<feature type="binding site" evidence="10">
    <location>
        <begin position="83"/>
        <end position="85"/>
    </location>
    <ligand>
        <name>L-histidine</name>
        <dbReference type="ChEBI" id="CHEBI:57595"/>
    </ligand>
</feature>
<dbReference type="InterPro" id="IPR041715">
    <property type="entry name" value="HisRS-like_core"/>
</dbReference>
<comment type="subunit">
    <text evidence="9">Heteromultimer composed of HisG and HisZ subunits.</text>
</comment>
<dbReference type="GO" id="GO:0004821">
    <property type="term" value="F:histidine-tRNA ligase activity"/>
    <property type="evidence" value="ECO:0007669"/>
    <property type="project" value="TreeGrafter"/>
</dbReference>
<feature type="binding site" evidence="10">
    <location>
        <position position="125"/>
    </location>
    <ligand>
        <name>L-histidine</name>
        <dbReference type="ChEBI" id="CHEBI:57595"/>
    </ligand>
</feature>
<evidence type="ECO:0000256" key="8">
    <source>
        <dbReference type="ARBA" id="ARBA00025246"/>
    </source>
</evidence>
<evidence type="ECO:0000256" key="1">
    <source>
        <dbReference type="ARBA" id="ARBA00004496"/>
    </source>
</evidence>
<dbReference type="CDD" id="cd00773">
    <property type="entry name" value="HisRS-like_core"/>
    <property type="match status" value="1"/>
</dbReference>
<dbReference type="InterPro" id="IPR045864">
    <property type="entry name" value="aa-tRNA-synth_II/BPL/LPL"/>
</dbReference>
<evidence type="ECO:0000256" key="9">
    <source>
        <dbReference type="HAMAP-Rule" id="MF_00125"/>
    </source>
</evidence>
<dbReference type="GO" id="GO:0005737">
    <property type="term" value="C:cytoplasm"/>
    <property type="evidence" value="ECO:0007669"/>
    <property type="project" value="UniProtKB-SubCell"/>
</dbReference>
<proteinExistence type="inferred from homology"/>
<evidence type="ECO:0000256" key="6">
    <source>
        <dbReference type="ARBA" id="ARBA00022605"/>
    </source>
</evidence>
<dbReference type="UniPathway" id="UPA00031">
    <property type="reaction ID" value="UER00006"/>
</dbReference>
<dbReference type="InterPro" id="IPR004516">
    <property type="entry name" value="HisRS/HisZ"/>
</dbReference>
<comment type="caution">
    <text evidence="12">The sequence shown here is derived from an EMBL/GenBank/DDBJ whole genome shotgun (WGS) entry which is preliminary data.</text>
</comment>
<dbReference type="GO" id="GO:0000105">
    <property type="term" value="P:L-histidine biosynthetic process"/>
    <property type="evidence" value="ECO:0007669"/>
    <property type="project" value="UniProtKB-UniRule"/>
</dbReference>
<dbReference type="InterPro" id="IPR004517">
    <property type="entry name" value="HisZ"/>
</dbReference>
<reference evidence="12 13" key="1">
    <citation type="journal article" date="2015" name="Genome Announc.">
        <title>Expanding the biotechnology potential of lactobacilli through comparative genomics of 213 strains and associated genera.</title>
        <authorList>
            <person name="Sun Z."/>
            <person name="Harris H.M."/>
            <person name="McCann A."/>
            <person name="Guo C."/>
            <person name="Argimon S."/>
            <person name="Zhang W."/>
            <person name="Yang X."/>
            <person name="Jeffery I.B."/>
            <person name="Cooney J.C."/>
            <person name="Kagawa T.F."/>
            <person name="Liu W."/>
            <person name="Song Y."/>
            <person name="Salvetti E."/>
            <person name="Wrobel A."/>
            <person name="Rasinkangas P."/>
            <person name="Parkhill J."/>
            <person name="Rea M.C."/>
            <person name="O'Sullivan O."/>
            <person name="Ritari J."/>
            <person name="Douillard F.P."/>
            <person name="Paul Ross R."/>
            <person name="Yang R."/>
            <person name="Briner A.E."/>
            <person name="Felis G.E."/>
            <person name="de Vos W.M."/>
            <person name="Barrangou R."/>
            <person name="Klaenhammer T.R."/>
            <person name="Caufield P.W."/>
            <person name="Cui Y."/>
            <person name="Zhang H."/>
            <person name="O'Toole P.W."/>
        </authorList>
    </citation>
    <scope>NUCLEOTIDE SEQUENCE [LARGE SCALE GENOMIC DNA]</scope>
    <source>
        <strain evidence="12 13">DSM 13345</strain>
    </source>
</reference>
<evidence type="ECO:0000256" key="10">
    <source>
        <dbReference type="PIRSR" id="PIRSR001549-1"/>
    </source>
</evidence>
<dbReference type="GO" id="GO:0006427">
    <property type="term" value="P:histidyl-tRNA aminoacylation"/>
    <property type="evidence" value="ECO:0007669"/>
    <property type="project" value="TreeGrafter"/>
</dbReference>
<comment type="function">
    <text evidence="8 9">Required for the first step of histidine biosynthesis. May allow the feedback regulation of ATP phosphoribosyltransferase activity by histidine.</text>
</comment>
<dbReference type="PANTHER" id="PTHR43707:SF6">
    <property type="entry name" value="ATP PHOSPHORIBOSYLTRANSFERASE REGULATORY SUBUNIT"/>
    <property type="match status" value="1"/>
</dbReference>
<dbReference type="AlphaFoldDB" id="A0A0R1NZG9"/>
<comment type="subcellular location">
    <subcellularLocation>
        <location evidence="1 9">Cytoplasm</location>
    </subcellularLocation>
</comment>